<keyword evidence="1" id="KW-1133">Transmembrane helix</keyword>
<reference evidence="2 3" key="1">
    <citation type="submission" date="2016-06" db="EMBL/GenBank/DDBJ databases">
        <authorList>
            <person name="Kjaerup R.B."/>
            <person name="Dalgaard T.S."/>
            <person name="Juul-Madsen H.R."/>
        </authorList>
    </citation>
    <scope>NUCLEOTIDE SEQUENCE [LARGE SCALE GENOMIC DNA]</scope>
    <source>
        <strain evidence="2 3">DSM 45577</strain>
    </source>
</reference>
<keyword evidence="3" id="KW-1185">Reference proteome</keyword>
<organism evidence="2 3">
    <name type="scientific">Micromonospora yangpuensis</name>
    <dbReference type="NCBI Taxonomy" id="683228"/>
    <lineage>
        <taxon>Bacteria</taxon>
        <taxon>Bacillati</taxon>
        <taxon>Actinomycetota</taxon>
        <taxon>Actinomycetes</taxon>
        <taxon>Micromonosporales</taxon>
        <taxon>Micromonosporaceae</taxon>
        <taxon>Micromonospora</taxon>
    </lineage>
</organism>
<dbReference type="Proteomes" id="UP000198937">
    <property type="component" value="Unassembled WGS sequence"/>
</dbReference>
<sequence>MVSPAWRTRRALLIGGCAVTLGVAAAFWGLRGVEVLGWLAGIGSFVAAVAFVANGTGGEGGRPGHSFRAGIGARIRRILLADSGAGHTFTAGLGATIEDVRVAGPAPAPAPHEVRPPQVAIQRVRVVDGLVGRDEQLAKVMAGIRGGHGTFAVLGGQGMGKTSFLSLLRVAVRRDLPDVVLMPTRADMTAEPYGLSELYRGQYGSATTTGISALVLEKSAQLLGDLVQDLVPQFGGFVLATEGIRGTANSVIVQNTFAARSWGSVSDARIDVNVRDESPVERLRRAQRRIDEAFLADWRTFLAGRRAVLILDGFETLIDDAVGQWFVAFAARLPDTVVVLSLVPREYAEHGRRVLDPDLVENLPRFTVAETQAHLAYHFGDRAGRRLAELVVGFTGGHPYGLKLVVQFIHAHVDEALDPDRLRELLSHLSDDGDPRVDELVRAVIRPERSPDVWRVAQVASLLNSFDVPMLLDLLDGEELAGDAERVGRAVGRIERLGLLDPLPVAGRFRLHDFVRPAIASAVRRFQPARWTHLHRRAAAYYYRQVAAVEEKTTTVYGSWFKYENAVWQMYEAEWLSHSAQLPDERQVTRIQFVVLFLKAFWWWGLYITFSFCHQLLDSWQRAARTGLDRDLLDEVRRFHQHYPTGPDKPTGAHWTQARHALRAIGELCGVHHGWRDPGSSAEVQELRRQAWLYLRLFTAHTYWYDRRFAAAEATYGQLEPEFLDLADEWMLAWLYYEWAQVGWDAGDRRAAATRCRRSSHWLRQLVADEEIESELLANVHRLLGDLLHESDPVAAAEQYGQAVKHAFVFHRMDNVLDGSVSPPDDYTSQFYTEITLRAAARAVGWDQLPRRAEILAALVEATAGTPPEVLDVGPGPDTPTDRVAAQLFPRGPEPAELYRRSGPFTDHWGEVVDRLDLDARAELDRIDQLADELSGDGPTG</sequence>
<dbReference type="SUPFAM" id="SSF52540">
    <property type="entry name" value="P-loop containing nucleoside triphosphate hydrolases"/>
    <property type="match status" value="1"/>
</dbReference>
<gene>
    <name evidence="2" type="ORF">GA0070617_1342</name>
</gene>
<dbReference type="EMBL" id="FMIA01000002">
    <property type="protein sequence ID" value="SCL49969.1"/>
    <property type="molecule type" value="Genomic_DNA"/>
</dbReference>
<keyword evidence="1" id="KW-0472">Membrane</keyword>
<dbReference type="OrthoDB" id="4039313at2"/>
<evidence type="ECO:0000256" key="1">
    <source>
        <dbReference type="SAM" id="Phobius"/>
    </source>
</evidence>
<evidence type="ECO:0000313" key="2">
    <source>
        <dbReference type="EMBL" id="SCL49969.1"/>
    </source>
</evidence>
<protein>
    <submittedName>
        <fullName evidence="2">AAA ATPase domain-containing protein</fullName>
    </submittedName>
</protein>
<accession>A0A1C6U802</accession>
<proteinExistence type="predicted"/>
<keyword evidence="1" id="KW-0812">Transmembrane</keyword>
<dbReference type="InterPro" id="IPR027417">
    <property type="entry name" value="P-loop_NTPase"/>
</dbReference>
<name>A0A1C6U802_9ACTN</name>
<dbReference type="AlphaFoldDB" id="A0A1C6U802"/>
<dbReference type="RefSeq" id="WP_091434914.1">
    <property type="nucleotide sequence ID" value="NZ_BMMJ01000001.1"/>
</dbReference>
<feature type="transmembrane region" description="Helical" evidence="1">
    <location>
        <begin position="35"/>
        <end position="53"/>
    </location>
</feature>
<evidence type="ECO:0000313" key="3">
    <source>
        <dbReference type="Proteomes" id="UP000198937"/>
    </source>
</evidence>